<dbReference type="OrthoDB" id="1451596at2"/>
<comment type="subcellular location">
    <subcellularLocation>
        <location evidence="1">Cell membrane</location>
        <topology evidence="1">Multi-pass membrane protein</topology>
    </subcellularLocation>
</comment>
<keyword evidence="3 6" id="KW-0812">Transmembrane</keyword>
<reference evidence="9 10" key="1">
    <citation type="submission" date="2019-04" db="EMBL/GenBank/DDBJ databases">
        <title>Pedobacter sp. RP-3-22 sp. nov., isolated from Arctic soil.</title>
        <authorList>
            <person name="Dahal R.H."/>
            <person name="Kim D.-U."/>
        </authorList>
    </citation>
    <scope>NUCLEOTIDE SEQUENCE [LARGE SCALE GENOMIC DNA]</scope>
    <source>
        <strain evidence="9 10">RP-3-22</strain>
    </source>
</reference>
<dbReference type="PANTHER" id="PTHR30572">
    <property type="entry name" value="MEMBRANE COMPONENT OF TRANSPORTER-RELATED"/>
    <property type="match status" value="1"/>
</dbReference>
<keyword evidence="2" id="KW-1003">Cell membrane</keyword>
<keyword evidence="5 6" id="KW-0472">Membrane</keyword>
<dbReference type="InterPro" id="IPR025857">
    <property type="entry name" value="MacB_PCD"/>
</dbReference>
<proteinExistence type="predicted"/>
<evidence type="ECO:0000259" key="8">
    <source>
        <dbReference type="Pfam" id="PF12704"/>
    </source>
</evidence>
<evidence type="ECO:0000313" key="9">
    <source>
        <dbReference type="EMBL" id="TKC06498.1"/>
    </source>
</evidence>
<name>A0A4U1CHZ0_9SPHI</name>
<dbReference type="PROSITE" id="PS51257">
    <property type="entry name" value="PROKAR_LIPOPROTEIN"/>
    <property type="match status" value="1"/>
</dbReference>
<evidence type="ECO:0000256" key="3">
    <source>
        <dbReference type="ARBA" id="ARBA00022692"/>
    </source>
</evidence>
<feature type="domain" description="ABC3 transporter permease C-terminal" evidence="7">
    <location>
        <begin position="670"/>
        <end position="782"/>
    </location>
</feature>
<dbReference type="Pfam" id="PF02687">
    <property type="entry name" value="FtsX"/>
    <property type="match status" value="2"/>
</dbReference>
<feature type="transmembrane region" description="Helical" evidence="6">
    <location>
        <begin position="281"/>
        <end position="300"/>
    </location>
</feature>
<feature type="transmembrane region" description="Helical" evidence="6">
    <location>
        <begin position="669"/>
        <end position="690"/>
    </location>
</feature>
<evidence type="ECO:0000313" key="10">
    <source>
        <dbReference type="Proteomes" id="UP000309488"/>
    </source>
</evidence>
<dbReference type="Proteomes" id="UP000309488">
    <property type="component" value="Unassembled WGS sequence"/>
</dbReference>
<accession>A0A4U1CHZ0</accession>
<keyword evidence="10" id="KW-1185">Reference proteome</keyword>
<feature type="transmembrane region" description="Helical" evidence="6">
    <location>
        <begin position="416"/>
        <end position="440"/>
    </location>
</feature>
<evidence type="ECO:0000256" key="5">
    <source>
        <dbReference type="ARBA" id="ARBA00023136"/>
    </source>
</evidence>
<dbReference type="PANTHER" id="PTHR30572:SF18">
    <property type="entry name" value="ABC-TYPE MACROLIDE FAMILY EXPORT SYSTEM PERMEASE COMPONENT 2"/>
    <property type="match status" value="1"/>
</dbReference>
<dbReference type="EMBL" id="SWBR01000004">
    <property type="protein sequence ID" value="TKC06498.1"/>
    <property type="molecule type" value="Genomic_DNA"/>
</dbReference>
<protein>
    <submittedName>
        <fullName evidence="9">FtsX-like permease family protein</fullName>
    </submittedName>
</protein>
<dbReference type="InterPro" id="IPR003838">
    <property type="entry name" value="ABC3_permease_C"/>
</dbReference>
<dbReference type="AlphaFoldDB" id="A0A4U1CHZ0"/>
<evidence type="ECO:0000256" key="1">
    <source>
        <dbReference type="ARBA" id="ARBA00004651"/>
    </source>
</evidence>
<feature type="transmembrane region" description="Helical" evidence="6">
    <location>
        <begin position="749"/>
        <end position="770"/>
    </location>
</feature>
<dbReference type="Pfam" id="PF12704">
    <property type="entry name" value="MacB_PCD"/>
    <property type="match status" value="1"/>
</dbReference>
<feature type="domain" description="MacB-like periplasmic core" evidence="8">
    <location>
        <begin position="20"/>
        <end position="237"/>
    </location>
</feature>
<gene>
    <name evidence="9" type="ORF">FA048_14880</name>
</gene>
<dbReference type="GO" id="GO:0005886">
    <property type="term" value="C:plasma membrane"/>
    <property type="evidence" value="ECO:0007669"/>
    <property type="project" value="UniProtKB-SubCell"/>
</dbReference>
<keyword evidence="4 6" id="KW-1133">Transmembrane helix</keyword>
<evidence type="ECO:0000256" key="4">
    <source>
        <dbReference type="ARBA" id="ARBA00022989"/>
    </source>
</evidence>
<feature type="transmembrane region" description="Helical" evidence="6">
    <location>
        <begin position="372"/>
        <end position="395"/>
    </location>
</feature>
<evidence type="ECO:0000256" key="2">
    <source>
        <dbReference type="ARBA" id="ARBA00022475"/>
    </source>
</evidence>
<feature type="domain" description="ABC3 transporter permease C-terminal" evidence="7">
    <location>
        <begin position="284"/>
        <end position="400"/>
    </location>
</feature>
<feature type="transmembrane region" description="Helical" evidence="6">
    <location>
        <begin position="329"/>
        <end position="352"/>
    </location>
</feature>
<evidence type="ECO:0000259" key="7">
    <source>
        <dbReference type="Pfam" id="PF02687"/>
    </source>
</evidence>
<sequence>MFKLNFKIALRNLWKNKGFSLINIGGLAIGLASCMILLIYVAYEWSYDKQSTNHDKTYIVYQNSVANGKTFSWAWTPNVMANEVQEKITGVKYASHSTYPSGKLITVGDKKISSKAIFADLNFVKIFNYKFIKGNPQQVLKDANTIILTKSFAEKLFGNEDPINKTIKLENQDILKVSAVIDDVPANNSIIFDCLMPWALFEKREAWIREGNWGNNMCLTVVQLKENAFFAKANAEMLGIYKRNQKGNTAEAFLHPLTKWHLYGDFENGKSVGGKIDQLRIFLLLAFCILLIACVNFMNLSTARSEGRAKEVGVRKAIGSSRKSLISQFLLESVLLTFISTVLAFILVEISLPYFNNLLNIKLEIDYSNINFWIGLLILMTFTGFISGSYPALYLSSFEPIKVLKGFRVKTDSSVSVRKVLVVGQFVFAACLIICTAIIYQQLNYVKNKPIGYNKSNLVQIAVQGKMADQVKLALLKSKLLKSGAVSDVTFFSQDITEHGNNTTDVSWQGKNAGESILFNNGGIGSDFIKTIGTELVAGREFLTNSANDTNSVMLNEAAVKMMRLENPVGAKIRFWGNERVNVGVIKDFVVESVYQKVAPMIFFPSSTWGAAAVIVRINPNQNISSSLETVDELVKEIEPNYPVNRKFVDESFEVKFQDEKLLGTLSNWFGGFAIFISCLGLLGLALFMAEQRKKEISIRKVLGASTGNILTLLNKDFIKLVAIANIIAFPVAYIIINQWLSTFEYRVSISFLPFALAIVISILIAILTVSIQSIKVAKANPIDALKYE</sequence>
<evidence type="ECO:0000256" key="6">
    <source>
        <dbReference type="SAM" id="Phobius"/>
    </source>
</evidence>
<dbReference type="InterPro" id="IPR050250">
    <property type="entry name" value="Macrolide_Exporter_MacB"/>
</dbReference>
<feature type="transmembrane region" description="Helical" evidence="6">
    <location>
        <begin position="718"/>
        <end position="737"/>
    </location>
</feature>
<dbReference type="GO" id="GO:0022857">
    <property type="term" value="F:transmembrane transporter activity"/>
    <property type="evidence" value="ECO:0007669"/>
    <property type="project" value="TreeGrafter"/>
</dbReference>
<dbReference type="RefSeq" id="WP_136842519.1">
    <property type="nucleotide sequence ID" value="NZ_SWBR01000004.1"/>
</dbReference>
<comment type="caution">
    <text evidence="9">The sequence shown here is derived from an EMBL/GenBank/DDBJ whole genome shotgun (WGS) entry which is preliminary data.</text>
</comment>
<feature type="transmembrane region" description="Helical" evidence="6">
    <location>
        <begin position="21"/>
        <end position="43"/>
    </location>
</feature>
<organism evidence="9 10">
    <name type="scientific">Pedobacter polaris</name>
    <dbReference type="NCBI Taxonomy" id="2571273"/>
    <lineage>
        <taxon>Bacteria</taxon>
        <taxon>Pseudomonadati</taxon>
        <taxon>Bacteroidota</taxon>
        <taxon>Sphingobacteriia</taxon>
        <taxon>Sphingobacteriales</taxon>
        <taxon>Sphingobacteriaceae</taxon>
        <taxon>Pedobacter</taxon>
    </lineage>
</organism>